<protein>
    <submittedName>
        <fullName evidence="1">Uncharacterized protein</fullName>
    </submittedName>
</protein>
<evidence type="ECO:0000313" key="2">
    <source>
        <dbReference type="Proteomes" id="UP000266673"/>
    </source>
</evidence>
<dbReference type="Proteomes" id="UP000266673">
    <property type="component" value="Unassembled WGS sequence"/>
</dbReference>
<dbReference type="EMBL" id="QKWP01000036">
    <property type="protein sequence ID" value="RIB29515.1"/>
    <property type="molecule type" value="Genomic_DNA"/>
</dbReference>
<comment type="caution">
    <text evidence="1">The sequence shown here is derived from an EMBL/GenBank/DDBJ whole genome shotgun (WGS) entry which is preliminary data.</text>
</comment>
<evidence type="ECO:0000313" key="1">
    <source>
        <dbReference type="EMBL" id="RIB29515.1"/>
    </source>
</evidence>
<keyword evidence="2" id="KW-1185">Reference proteome</keyword>
<dbReference type="AlphaFoldDB" id="A0A397W454"/>
<proteinExistence type="predicted"/>
<gene>
    <name evidence="1" type="ORF">C2G38_2155135</name>
</gene>
<name>A0A397W454_9GLOM</name>
<sequence>MSWTSRPGLSASLKNQRDNVRVQHCYKLQNVVEWIPFNKIEHVQKIGKRGFDLEFSATWLDGKRIVSGESHYSAQSRILLFIVHLSITWFKSYMQSRLLGSDLEVYRLTQITTNNEYLIVFNMQIKEAFIIYNKESVKMSI</sequence>
<organism evidence="1 2">
    <name type="scientific">Gigaspora rosea</name>
    <dbReference type="NCBI Taxonomy" id="44941"/>
    <lineage>
        <taxon>Eukaryota</taxon>
        <taxon>Fungi</taxon>
        <taxon>Fungi incertae sedis</taxon>
        <taxon>Mucoromycota</taxon>
        <taxon>Glomeromycotina</taxon>
        <taxon>Glomeromycetes</taxon>
        <taxon>Diversisporales</taxon>
        <taxon>Gigasporaceae</taxon>
        <taxon>Gigaspora</taxon>
    </lineage>
</organism>
<accession>A0A397W454</accession>
<reference evidence="1 2" key="1">
    <citation type="submission" date="2018-06" db="EMBL/GenBank/DDBJ databases">
        <title>Comparative genomics reveals the genomic features of Rhizophagus irregularis, R. cerebriforme, R. diaphanum and Gigaspora rosea, and their symbiotic lifestyle signature.</title>
        <authorList>
            <person name="Morin E."/>
            <person name="San Clemente H."/>
            <person name="Chen E.C.H."/>
            <person name="De La Providencia I."/>
            <person name="Hainaut M."/>
            <person name="Kuo A."/>
            <person name="Kohler A."/>
            <person name="Murat C."/>
            <person name="Tang N."/>
            <person name="Roy S."/>
            <person name="Loubradou J."/>
            <person name="Henrissat B."/>
            <person name="Grigoriev I.V."/>
            <person name="Corradi N."/>
            <person name="Roux C."/>
            <person name="Martin F.M."/>
        </authorList>
    </citation>
    <scope>NUCLEOTIDE SEQUENCE [LARGE SCALE GENOMIC DNA]</scope>
    <source>
        <strain evidence="1 2">DAOM 194757</strain>
    </source>
</reference>
<dbReference type="OrthoDB" id="5979581at2759"/>